<name>A0ABX4JB60_9HYPH</name>
<evidence type="ECO:0000313" key="1">
    <source>
        <dbReference type="EMBL" id="PDS51646.1"/>
    </source>
</evidence>
<accession>A0ABX4JB60</accession>
<comment type="caution">
    <text evidence="1">The sequence shown here is derived from an EMBL/GenBank/DDBJ whole genome shotgun (WGS) entry which is preliminary data.</text>
</comment>
<reference evidence="1 2" key="1">
    <citation type="submission" date="2017-09" db="EMBL/GenBank/DDBJ databases">
        <title>Comparative genomics of rhizobia isolated from Phaseolus vulgaris in China.</title>
        <authorList>
            <person name="Tong W."/>
        </authorList>
    </citation>
    <scope>NUCLEOTIDE SEQUENCE [LARGE SCALE GENOMIC DNA]</scope>
    <source>
        <strain evidence="1 2">Y27</strain>
    </source>
</reference>
<gene>
    <name evidence="1" type="ORF">CO662_14415</name>
</gene>
<protein>
    <submittedName>
        <fullName evidence="1">Uncharacterized protein</fullName>
    </submittedName>
</protein>
<dbReference type="RefSeq" id="WP_097543255.1">
    <property type="nucleotide sequence ID" value="NZ_NWSK01000004.1"/>
</dbReference>
<organism evidence="1 2">
    <name type="scientific">Rhizobium anhuiense</name>
    <dbReference type="NCBI Taxonomy" id="1184720"/>
    <lineage>
        <taxon>Bacteria</taxon>
        <taxon>Pseudomonadati</taxon>
        <taxon>Pseudomonadota</taxon>
        <taxon>Alphaproteobacteria</taxon>
        <taxon>Hyphomicrobiales</taxon>
        <taxon>Rhizobiaceae</taxon>
        <taxon>Rhizobium/Agrobacterium group</taxon>
        <taxon>Rhizobium</taxon>
    </lineage>
</organism>
<dbReference type="Proteomes" id="UP000219972">
    <property type="component" value="Unassembled WGS sequence"/>
</dbReference>
<proteinExistence type="predicted"/>
<sequence>MAKSFTLHTADGEPRIHDLELAAPLAFGGPKRLRDLINRKSRELALYGVLHAVEKPSGVKGRRPTREFFLNQDQAIRIVMLADTVTSVEVCAMVVKAFIEHGRSQCSAPPSAPDLAPILSILQQIADTLALLTKPMAPR</sequence>
<keyword evidence="2" id="KW-1185">Reference proteome</keyword>
<evidence type="ECO:0000313" key="2">
    <source>
        <dbReference type="Proteomes" id="UP000219972"/>
    </source>
</evidence>
<dbReference type="EMBL" id="NWSL01000007">
    <property type="protein sequence ID" value="PDS51646.1"/>
    <property type="molecule type" value="Genomic_DNA"/>
</dbReference>